<feature type="binding site" evidence="15">
    <location>
        <position position="67"/>
    </location>
    <ligand>
        <name>Ca(2+)</name>
        <dbReference type="ChEBI" id="CHEBI:29108"/>
        <label>1</label>
    </ligand>
</feature>
<dbReference type="Gene3D" id="1.10.520.10">
    <property type="match status" value="1"/>
</dbReference>
<evidence type="ECO:0000256" key="9">
    <source>
        <dbReference type="ARBA" id="ARBA00023002"/>
    </source>
</evidence>
<feature type="binding site" description="axial binding residue" evidence="15">
    <location>
        <position position="194"/>
    </location>
    <ligand>
        <name>heme b</name>
        <dbReference type="ChEBI" id="CHEBI:60344"/>
    </ligand>
    <ligandPart>
        <name>Fe</name>
        <dbReference type="ChEBI" id="CHEBI:18248"/>
    </ligandPart>
</feature>
<dbReference type="PANTHER" id="PTHR31388:SF147">
    <property type="entry name" value="PEROXIDASE 58"/>
    <property type="match status" value="1"/>
</dbReference>
<dbReference type="FunFam" id="1.10.520.10:FF:000009">
    <property type="entry name" value="Peroxidase"/>
    <property type="match status" value="1"/>
</dbReference>
<evidence type="ECO:0000256" key="2">
    <source>
        <dbReference type="ARBA" id="ARBA00002322"/>
    </source>
</evidence>
<evidence type="ECO:0000256" key="14">
    <source>
        <dbReference type="PIRSR" id="PIRSR600823-2"/>
    </source>
</evidence>
<dbReference type="RefSeq" id="XP_022159515.1">
    <property type="nucleotide sequence ID" value="XM_022303823.1"/>
</dbReference>
<dbReference type="PANTHER" id="PTHR31388">
    <property type="entry name" value="PEROXIDASE 72-RELATED"/>
    <property type="match status" value="1"/>
</dbReference>
<evidence type="ECO:0000259" key="19">
    <source>
        <dbReference type="PROSITE" id="PS50873"/>
    </source>
</evidence>
<feature type="binding site" evidence="15">
    <location>
        <position position="245"/>
    </location>
    <ligand>
        <name>Ca(2+)</name>
        <dbReference type="ChEBI" id="CHEBI:29108"/>
        <label>2</label>
    </ligand>
</feature>
<feature type="disulfide bond" evidence="17">
    <location>
        <begin position="201"/>
        <end position="233"/>
    </location>
</feature>
<dbReference type="PRINTS" id="PR00461">
    <property type="entry name" value="PLPEROXIDASE"/>
</dbReference>
<dbReference type="GO" id="GO:0006979">
    <property type="term" value="P:response to oxidative stress"/>
    <property type="evidence" value="ECO:0007669"/>
    <property type="project" value="UniProtKB-UniRule"/>
</dbReference>
<feature type="binding site" evidence="14">
    <location>
        <position position="164"/>
    </location>
    <ligand>
        <name>substrate</name>
    </ligand>
</feature>
<comment type="catalytic activity">
    <reaction evidence="1 18">
        <text>2 a phenolic donor + H2O2 = 2 a phenolic radical donor + 2 H2O</text>
        <dbReference type="Rhea" id="RHEA:56136"/>
        <dbReference type="ChEBI" id="CHEBI:15377"/>
        <dbReference type="ChEBI" id="CHEBI:16240"/>
        <dbReference type="ChEBI" id="CHEBI:139520"/>
        <dbReference type="ChEBI" id="CHEBI:139521"/>
        <dbReference type="EC" id="1.11.1.7"/>
    </reaction>
</comment>
<evidence type="ECO:0000256" key="5">
    <source>
        <dbReference type="ARBA" id="ARBA00022559"/>
    </source>
</evidence>
<comment type="cofactor">
    <cofactor evidence="15 18">
        <name>heme b</name>
        <dbReference type="ChEBI" id="CHEBI:60344"/>
    </cofactor>
    <text evidence="15 18">Binds 1 heme b (iron(II)-protoporphyrin IX) group per subunit.</text>
</comment>
<feature type="binding site" evidence="15">
    <location>
        <position position="90"/>
    </location>
    <ligand>
        <name>Ca(2+)</name>
        <dbReference type="ChEBI" id="CHEBI:29108"/>
        <label>1</label>
    </ligand>
</feature>
<feature type="binding site" evidence="15">
    <location>
        <position position="253"/>
    </location>
    <ligand>
        <name>Ca(2+)</name>
        <dbReference type="ChEBI" id="CHEBI:29108"/>
        <label>2</label>
    </ligand>
</feature>
<evidence type="ECO:0000256" key="13">
    <source>
        <dbReference type="PIRSR" id="PIRSR600823-1"/>
    </source>
</evidence>
<proteinExistence type="inferred from homology"/>
<feature type="binding site" evidence="15">
    <location>
        <position position="70"/>
    </location>
    <ligand>
        <name>Ca(2+)</name>
        <dbReference type="ChEBI" id="CHEBI:29108"/>
        <label>1</label>
    </ligand>
</feature>
<evidence type="ECO:0000313" key="21">
    <source>
        <dbReference type="RefSeq" id="XP_022159515.1"/>
    </source>
</evidence>
<keyword evidence="18" id="KW-0376">Hydrogen peroxide</keyword>
<evidence type="ECO:0000256" key="17">
    <source>
        <dbReference type="PIRSR" id="PIRSR600823-5"/>
    </source>
</evidence>
<dbReference type="OrthoDB" id="2113341at2759"/>
<keyword evidence="9 18" id="KW-0560">Oxidoreductase</keyword>
<feature type="chain" id="PRO_5027148980" description="Peroxidase" evidence="18">
    <location>
        <begin position="25"/>
        <end position="335"/>
    </location>
</feature>
<dbReference type="GO" id="GO:0005576">
    <property type="term" value="C:extracellular region"/>
    <property type="evidence" value="ECO:0007669"/>
    <property type="project" value="UniProtKB-SubCell"/>
</dbReference>
<keyword evidence="11 17" id="KW-1015">Disulfide bond</keyword>
<evidence type="ECO:0000256" key="16">
    <source>
        <dbReference type="PIRSR" id="PIRSR600823-4"/>
    </source>
</evidence>
<comment type="subcellular location">
    <subcellularLocation>
        <location evidence="18">Secreted</location>
    </subcellularLocation>
</comment>
<evidence type="ECO:0000313" key="20">
    <source>
        <dbReference type="Proteomes" id="UP000504603"/>
    </source>
</evidence>
<gene>
    <name evidence="21" type="primary">LOC111025909</name>
</gene>
<comment type="cofactor">
    <cofactor evidence="15 18">
        <name>Ca(2+)</name>
        <dbReference type="ChEBI" id="CHEBI:29108"/>
    </cofactor>
    <text evidence="15 18">Binds 2 calcium ions per subunit.</text>
</comment>
<feature type="binding site" evidence="15">
    <location>
        <position position="76"/>
    </location>
    <ligand>
        <name>Ca(2+)</name>
        <dbReference type="ChEBI" id="CHEBI:29108"/>
        <label>1</label>
    </ligand>
</feature>
<dbReference type="PRINTS" id="PR00458">
    <property type="entry name" value="PEROXIDASE"/>
</dbReference>
<comment type="similarity">
    <text evidence="18">Belongs to the peroxidase family. Classical plant (class III) peroxidase subfamily.</text>
</comment>
<dbReference type="GO" id="GO:0042744">
    <property type="term" value="P:hydrogen peroxide catabolic process"/>
    <property type="evidence" value="ECO:0007669"/>
    <property type="project" value="UniProtKB-KW"/>
</dbReference>
<evidence type="ECO:0000256" key="6">
    <source>
        <dbReference type="ARBA" id="ARBA00022617"/>
    </source>
</evidence>
<dbReference type="FunFam" id="1.10.420.10:FF:000001">
    <property type="entry name" value="Peroxidase"/>
    <property type="match status" value="1"/>
</dbReference>
<dbReference type="EC" id="1.11.1.7" evidence="4 18"/>
<dbReference type="InterPro" id="IPR002016">
    <property type="entry name" value="Haem_peroxidase"/>
</dbReference>
<feature type="active site" description="Proton acceptor" evidence="13">
    <location>
        <position position="66"/>
    </location>
</feature>
<keyword evidence="20" id="KW-1185">Reference proteome</keyword>
<evidence type="ECO:0000256" key="15">
    <source>
        <dbReference type="PIRSR" id="PIRSR600823-3"/>
    </source>
</evidence>
<dbReference type="InterPro" id="IPR033905">
    <property type="entry name" value="Secretory_peroxidase"/>
</dbReference>
<feature type="signal peptide" evidence="18">
    <location>
        <begin position="1"/>
        <end position="24"/>
    </location>
</feature>
<evidence type="ECO:0000256" key="12">
    <source>
        <dbReference type="ARBA" id="ARBA00023180"/>
    </source>
</evidence>
<keyword evidence="18" id="KW-0732">Signal</keyword>
<feature type="domain" description="Plant heme peroxidase family profile" evidence="19">
    <location>
        <begin position="25"/>
        <end position="327"/>
    </location>
</feature>
<dbReference type="Gene3D" id="1.10.420.10">
    <property type="entry name" value="Peroxidase, domain 2"/>
    <property type="match status" value="1"/>
</dbReference>
<dbReference type="Pfam" id="PF00141">
    <property type="entry name" value="peroxidase"/>
    <property type="match status" value="1"/>
</dbReference>
<dbReference type="PROSITE" id="PS00435">
    <property type="entry name" value="PEROXIDASE_1"/>
    <property type="match status" value="1"/>
</dbReference>
<keyword evidence="6 18" id="KW-0349">Heme</keyword>
<dbReference type="InterPro" id="IPR000823">
    <property type="entry name" value="Peroxidase_pln"/>
</dbReference>
<dbReference type="KEGG" id="mcha:111025909"/>
<keyword evidence="5 18" id="KW-0575">Peroxidase</keyword>
<dbReference type="CDD" id="cd00693">
    <property type="entry name" value="secretory_peroxidase"/>
    <property type="match status" value="1"/>
</dbReference>
<protein>
    <recommendedName>
        <fullName evidence="4 18">Peroxidase</fullName>
        <ecNumber evidence="4 18">1.11.1.7</ecNumber>
    </recommendedName>
</protein>
<keyword evidence="12" id="KW-0325">Glycoprotein</keyword>
<keyword evidence="7 15" id="KW-0479">Metal-binding</keyword>
<dbReference type="InterPro" id="IPR019793">
    <property type="entry name" value="Peroxidases_heam-ligand_BS"/>
</dbReference>
<evidence type="ECO:0000256" key="18">
    <source>
        <dbReference type="RuleBase" id="RU362060"/>
    </source>
</evidence>
<feature type="disulfide bond" evidence="17">
    <location>
        <begin position="122"/>
        <end position="323"/>
    </location>
</feature>
<evidence type="ECO:0000256" key="8">
    <source>
        <dbReference type="ARBA" id="ARBA00022837"/>
    </source>
</evidence>
<keyword evidence="10 15" id="KW-0408">Iron</keyword>
<feature type="disulfide bond" evidence="17">
    <location>
        <begin position="35"/>
        <end position="116"/>
    </location>
</feature>
<name>A0A6J1DYY6_MOMCH</name>
<feature type="binding site" evidence="15">
    <location>
        <position position="195"/>
    </location>
    <ligand>
        <name>Ca(2+)</name>
        <dbReference type="ChEBI" id="CHEBI:29108"/>
        <label>2</label>
    </ligand>
</feature>
<dbReference type="GO" id="GO:0140825">
    <property type="term" value="F:lactoperoxidase activity"/>
    <property type="evidence" value="ECO:0007669"/>
    <property type="project" value="UniProtKB-EC"/>
</dbReference>
<organism evidence="20 21">
    <name type="scientific">Momordica charantia</name>
    <name type="common">Bitter gourd</name>
    <name type="synonym">Balsam pear</name>
    <dbReference type="NCBI Taxonomy" id="3673"/>
    <lineage>
        <taxon>Eukaryota</taxon>
        <taxon>Viridiplantae</taxon>
        <taxon>Streptophyta</taxon>
        <taxon>Embryophyta</taxon>
        <taxon>Tracheophyta</taxon>
        <taxon>Spermatophyta</taxon>
        <taxon>Magnoliopsida</taxon>
        <taxon>eudicotyledons</taxon>
        <taxon>Gunneridae</taxon>
        <taxon>Pentapetalae</taxon>
        <taxon>rosids</taxon>
        <taxon>fabids</taxon>
        <taxon>Cucurbitales</taxon>
        <taxon>Cucurbitaceae</taxon>
        <taxon>Momordiceae</taxon>
        <taxon>Momordica</taxon>
    </lineage>
</organism>
<dbReference type="AlphaFoldDB" id="A0A6J1DYY6"/>
<comment type="function">
    <text evidence="2">Removal of H(2)O(2), oxidation of toxic reductants, biosynthesis and degradation of lignin, suberization, auxin catabolism, response to environmental stresses such as wounding, pathogen attack and oxidative stress. These functions might be dependent on each isozyme/isoform in each plant tissue.</text>
</comment>
<dbReference type="InterPro" id="IPR010255">
    <property type="entry name" value="Haem_peroxidase_sf"/>
</dbReference>
<evidence type="ECO:0000256" key="4">
    <source>
        <dbReference type="ARBA" id="ARBA00012313"/>
    </source>
</evidence>
<dbReference type="SUPFAM" id="SSF48113">
    <property type="entry name" value="Heme-dependent peroxidases"/>
    <property type="match status" value="1"/>
</dbReference>
<dbReference type="GO" id="GO:0046872">
    <property type="term" value="F:metal ion binding"/>
    <property type="evidence" value="ECO:0007669"/>
    <property type="project" value="UniProtKB-UniRule"/>
</dbReference>
<feature type="binding site" evidence="15">
    <location>
        <position position="248"/>
    </location>
    <ligand>
        <name>Ca(2+)</name>
        <dbReference type="ChEBI" id="CHEBI:29108"/>
        <label>2</label>
    </ligand>
</feature>
<dbReference type="GeneID" id="111025909"/>
<keyword evidence="18" id="KW-0964">Secreted</keyword>
<evidence type="ECO:0000256" key="11">
    <source>
        <dbReference type="ARBA" id="ARBA00023157"/>
    </source>
</evidence>
<accession>A0A6J1DYY6</accession>
<evidence type="ECO:0000256" key="10">
    <source>
        <dbReference type="ARBA" id="ARBA00023004"/>
    </source>
</evidence>
<feature type="site" description="Transition state stabilizer" evidence="16">
    <location>
        <position position="62"/>
    </location>
</feature>
<reference evidence="21" key="1">
    <citation type="submission" date="2025-08" db="UniProtKB">
        <authorList>
            <consortium name="RefSeq"/>
        </authorList>
    </citation>
    <scope>IDENTIFICATION</scope>
    <source>
        <strain evidence="21">OHB3-1</strain>
    </source>
</reference>
<evidence type="ECO:0000256" key="1">
    <source>
        <dbReference type="ARBA" id="ARBA00000189"/>
    </source>
</evidence>
<feature type="binding site" evidence="15">
    <location>
        <position position="72"/>
    </location>
    <ligand>
        <name>Ca(2+)</name>
        <dbReference type="ChEBI" id="CHEBI:29108"/>
        <label>1</label>
    </ligand>
</feature>
<feature type="binding site" evidence="15">
    <location>
        <position position="74"/>
    </location>
    <ligand>
        <name>Ca(2+)</name>
        <dbReference type="ChEBI" id="CHEBI:29108"/>
        <label>1</label>
    </ligand>
</feature>
<dbReference type="Proteomes" id="UP000504603">
    <property type="component" value="Unplaced"/>
</dbReference>
<sequence>MAFYKALAFILLAAMLMAAGPAAAQLSPTFYDATCPDVATIVSNALAQALQTDARAGAKLIRFHFHDCFVNGCDGSVLLEDSVADGIDSEQNAPGNQGIQGQDIVANIKTAVENACPGVVSCADILAIASNASVVLAGGEGWEVPLGRRDSRIANRSGAESNLPSPFEGVANLTAMFANVGLDSTDLVALSGAHTFGRSRCRFFSGRLNNFNGTQSPDPTLDPTYRDVLLEACPQGGDDNRVNLDPTTPDQFDNNYFTNLQAQRGLLTSDQVLFSTATAATVDVVNRFAGSQAEFFAGFGASMVKMGNIGPKTGTDGEIRLTCSTVNPLPSVADM</sequence>
<feature type="disulfide bond" evidence="17">
    <location>
        <begin position="68"/>
        <end position="73"/>
    </location>
</feature>
<evidence type="ECO:0000256" key="7">
    <source>
        <dbReference type="ARBA" id="ARBA00022723"/>
    </source>
</evidence>
<comment type="similarity">
    <text evidence="3">Belongs to the peroxidase family. Ascorbate peroxidase subfamily.</text>
</comment>
<evidence type="ECO:0000256" key="3">
    <source>
        <dbReference type="ARBA" id="ARBA00006873"/>
    </source>
</evidence>
<keyword evidence="8 15" id="KW-0106">Calcium</keyword>
<dbReference type="GO" id="GO:0020037">
    <property type="term" value="F:heme binding"/>
    <property type="evidence" value="ECO:0007669"/>
    <property type="project" value="UniProtKB-UniRule"/>
</dbReference>
<dbReference type="PROSITE" id="PS50873">
    <property type="entry name" value="PEROXIDASE_4"/>
    <property type="match status" value="1"/>
</dbReference>